<feature type="transmembrane region" description="Helical" evidence="2">
    <location>
        <begin position="50"/>
        <end position="73"/>
    </location>
</feature>
<feature type="region of interest" description="Disordered" evidence="1">
    <location>
        <begin position="1"/>
        <end position="32"/>
    </location>
</feature>
<evidence type="ECO:0000313" key="4">
    <source>
        <dbReference type="Proteomes" id="UP000029050"/>
    </source>
</evidence>
<keyword evidence="2" id="KW-0472">Membrane</keyword>
<feature type="transmembrane region" description="Helical" evidence="2">
    <location>
        <begin position="94"/>
        <end position="114"/>
    </location>
</feature>
<dbReference type="Proteomes" id="UP000029050">
    <property type="component" value="Unassembled WGS sequence"/>
</dbReference>
<dbReference type="STRING" id="218140.BPSY_0114"/>
<comment type="caution">
    <text evidence="3">The sequence shown here is derived from an EMBL/GenBank/DDBJ whole genome shotgun (WGS) entry which is preliminary data.</text>
</comment>
<keyword evidence="4" id="KW-1185">Reference proteome</keyword>
<accession>A0A087CLT6</accession>
<evidence type="ECO:0000256" key="1">
    <source>
        <dbReference type="SAM" id="MobiDB-lite"/>
    </source>
</evidence>
<name>A0A087CLT6_9BIFI</name>
<reference evidence="3 4" key="1">
    <citation type="submission" date="2014-03" db="EMBL/GenBank/DDBJ databases">
        <title>Genomics of Bifidobacteria.</title>
        <authorList>
            <person name="Ventura M."/>
            <person name="Milani C."/>
            <person name="Lugli G.A."/>
        </authorList>
    </citation>
    <scope>NUCLEOTIDE SEQUENCE [LARGE SCALE GENOMIC DNA]</scope>
    <source>
        <strain evidence="3 4">LMG 21775</strain>
    </source>
</reference>
<gene>
    <name evidence="3" type="ORF">BPSY_0114</name>
</gene>
<sequence length="118" mass="13261">MLIRSAPHSTQPSVLSSQYSATGMSDNQPPEGFKRPDRYHILGVMDYSHIAFWIGLVITGLGFLLLWAGGICFRWRAYRNLPAWDGATRPLLRWGLAVSVIGLAIFVPVLYHLYWVAS</sequence>
<protein>
    <submittedName>
        <fullName evidence="3">Uncharacterized protein</fullName>
    </submittedName>
</protein>
<dbReference type="AlphaFoldDB" id="A0A087CLT6"/>
<evidence type="ECO:0000256" key="2">
    <source>
        <dbReference type="SAM" id="Phobius"/>
    </source>
</evidence>
<keyword evidence="2" id="KW-1133">Transmembrane helix</keyword>
<dbReference type="EMBL" id="JGZI01000002">
    <property type="protein sequence ID" value="KFI84236.1"/>
    <property type="molecule type" value="Genomic_DNA"/>
</dbReference>
<keyword evidence="2" id="KW-0812">Transmembrane</keyword>
<organism evidence="3 4">
    <name type="scientific">Bifidobacterium psychraerophilum</name>
    <dbReference type="NCBI Taxonomy" id="218140"/>
    <lineage>
        <taxon>Bacteria</taxon>
        <taxon>Bacillati</taxon>
        <taxon>Actinomycetota</taxon>
        <taxon>Actinomycetes</taxon>
        <taxon>Bifidobacteriales</taxon>
        <taxon>Bifidobacteriaceae</taxon>
        <taxon>Bifidobacterium</taxon>
    </lineage>
</organism>
<proteinExistence type="predicted"/>
<evidence type="ECO:0000313" key="3">
    <source>
        <dbReference type="EMBL" id="KFI84236.1"/>
    </source>
</evidence>
<feature type="compositionally biased region" description="Polar residues" evidence="1">
    <location>
        <begin position="7"/>
        <end position="28"/>
    </location>
</feature>
<dbReference type="eggNOG" id="ENOG503252A">
    <property type="taxonomic scope" value="Bacteria"/>
</dbReference>